<dbReference type="PANTHER" id="PTHR30363">
    <property type="entry name" value="HTH-TYPE TRANSCRIPTIONAL REGULATOR SRLR-RELATED"/>
    <property type="match status" value="1"/>
</dbReference>
<reference evidence="4" key="2">
    <citation type="journal article" date="2021" name="PeerJ">
        <title>Extensive microbial diversity within the chicken gut microbiome revealed by metagenomics and culture.</title>
        <authorList>
            <person name="Gilroy R."/>
            <person name="Ravi A."/>
            <person name="Getino M."/>
            <person name="Pursley I."/>
            <person name="Horton D.L."/>
            <person name="Alikhan N.F."/>
            <person name="Baker D."/>
            <person name="Gharbi K."/>
            <person name="Hall N."/>
            <person name="Watson M."/>
            <person name="Adriaenssens E.M."/>
            <person name="Foster-Nyarko E."/>
            <person name="Jarju S."/>
            <person name="Secka A."/>
            <person name="Antonio M."/>
            <person name="Oren A."/>
            <person name="Chaudhuri R.R."/>
            <person name="La Ragione R."/>
            <person name="Hildebrand F."/>
            <person name="Pallen M.J."/>
        </authorList>
    </citation>
    <scope>NUCLEOTIDE SEQUENCE</scope>
    <source>
        <strain evidence="4">ChiGjej1B1-24693</strain>
    </source>
</reference>
<dbReference type="InterPro" id="IPR036388">
    <property type="entry name" value="WH-like_DNA-bd_sf"/>
</dbReference>
<keyword evidence="2" id="KW-0804">Transcription</keyword>
<sequence length="245" mass="27064">MDQRRQLILRRLARDGTVRVAELAREWDLNPMTIRRDLADLEAKGQLRRVYGGALPVRREATGPWIGLMVPTTDSYYGPVVLGAERAACQLGARLVLATHFYLEELEHERLEKLVSLDLDALVLATRGFLPSQDAPAPTGSNRDDTISDQVVESIIDRMQCPVILVERRLPIRGTAGDPCVVRSAHDQGALLGVRHLQRLGHDRVLAVMRPTPTTVGLLHGLNQAREQLGIVVDTITLGDDPDLA</sequence>
<dbReference type="Proteomes" id="UP000886842">
    <property type="component" value="Unassembled WGS sequence"/>
</dbReference>
<dbReference type="PANTHER" id="PTHR30363:SF44">
    <property type="entry name" value="AGA OPERON TRANSCRIPTIONAL REPRESSOR-RELATED"/>
    <property type="match status" value="1"/>
</dbReference>
<evidence type="ECO:0000256" key="2">
    <source>
        <dbReference type="ARBA" id="ARBA00023163"/>
    </source>
</evidence>
<reference evidence="4" key="1">
    <citation type="submission" date="2020-10" db="EMBL/GenBank/DDBJ databases">
        <authorList>
            <person name="Gilroy R."/>
        </authorList>
    </citation>
    <scope>NUCLEOTIDE SEQUENCE</scope>
    <source>
        <strain evidence="4">ChiGjej1B1-24693</strain>
    </source>
</reference>
<dbReference type="SMART" id="SM00420">
    <property type="entry name" value="HTH_DEOR"/>
    <property type="match status" value="1"/>
</dbReference>
<organism evidence="4 5">
    <name type="scientific">Candidatus Avipropionibacterium avicola</name>
    <dbReference type="NCBI Taxonomy" id="2840701"/>
    <lineage>
        <taxon>Bacteria</taxon>
        <taxon>Bacillati</taxon>
        <taxon>Actinomycetota</taxon>
        <taxon>Actinomycetes</taxon>
        <taxon>Propionibacteriales</taxon>
        <taxon>Propionibacteriaceae</taxon>
        <taxon>Propionibacteriaceae incertae sedis</taxon>
        <taxon>Candidatus Avipropionibacterium</taxon>
    </lineage>
</organism>
<dbReference type="Gene3D" id="3.40.50.2300">
    <property type="match status" value="1"/>
</dbReference>
<dbReference type="Pfam" id="PF08220">
    <property type="entry name" value="HTH_DeoR"/>
    <property type="match status" value="1"/>
</dbReference>
<dbReference type="AlphaFoldDB" id="A0A9D1KMM0"/>
<dbReference type="InterPro" id="IPR036390">
    <property type="entry name" value="WH_DNA-bd_sf"/>
</dbReference>
<dbReference type="SUPFAM" id="SSF46785">
    <property type="entry name" value="Winged helix' DNA-binding domain"/>
    <property type="match status" value="1"/>
</dbReference>
<dbReference type="InterPro" id="IPR050313">
    <property type="entry name" value="Carb_Metab_HTH_regulators"/>
</dbReference>
<keyword evidence="1" id="KW-0805">Transcription regulation</keyword>
<evidence type="ECO:0000313" key="4">
    <source>
        <dbReference type="EMBL" id="HIT74897.1"/>
    </source>
</evidence>
<name>A0A9D1KMM0_9ACTN</name>
<proteinExistence type="predicted"/>
<feature type="domain" description="HTH deoR-type" evidence="3">
    <location>
        <begin position="1"/>
        <end position="56"/>
    </location>
</feature>
<dbReference type="EMBL" id="DVLP01000146">
    <property type="protein sequence ID" value="HIT74897.1"/>
    <property type="molecule type" value="Genomic_DNA"/>
</dbReference>
<feature type="non-terminal residue" evidence="4">
    <location>
        <position position="245"/>
    </location>
</feature>
<evidence type="ECO:0000259" key="3">
    <source>
        <dbReference type="PROSITE" id="PS51000"/>
    </source>
</evidence>
<dbReference type="PROSITE" id="PS51000">
    <property type="entry name" value="HTH_DEOR_2"/>
    <property type="match status" value="1"/>
</dbReference>
<evidence type="ECO:0000313" key="5">
    <source>
        <dbReference type="Proteomes" id="UP000886842"/>
    </source>
</evidence>
<dbReference type="PRINTS" id="PR00037">
    <property type="entry name" value="HTHLACR"/>
</dbReference>
<dbReference type="GO" id="GO:0003700">
    <property type="term" value="F:DNA-binding transcription factor activity"/>
    <property type="evidence" value="ECO:0007669"/>
    <property type="project" value="InterPro"/>
</dbReference>
<evidence type="ECO:0000256" key="1">
    <source>
        <dbReference type="ARBA" id="ARBA00023015"/>
    </source>
</evidence>
<protein>
    <submittedName>
        <fullName evidence="4">DeoR family transcriptional regulator</fullName>
    </submittedName>
</protein>
<dbReference type="Gene3D" id="1.10.10.10">
    <property type="entry name" value="Winged helix-like DNA-binding domain superfamily/Winged helix DNA-binding domain"/>
    <property type="match status" value="1"/>
</dbReference>
<dbReference type="InterPro" id="IPR001034">
    <property type="entry name" value="DeoR_HTH"/>
</dbReference>
<comment type="caution">
    <text evidence="4">The sequence shown here is derived from an EMBL/GenBank/DDBJ whole genome shotgun (WGS) entry which is preliminary data.</text>
</comment>
<gene>
    <name evidence="4" type="ORF">IAA98_04870</name>
</gene>
<accession>A0A9D1KMM0</accession>
<dbReference type="SUPFAM" id="SSF53822">
    <property type="entry name" value="Periplasmic binding protein-like I"/>
    <property type="match status" value="1"/>
</dbReference>
<dbReference type="InterPro" id="IPR028082">
    <property type="entry name" value="Peripla_BP_I"/>
</dbReference>